<keyword evidence="1" id="KW-0053">Apoptosis</keyword>
<feature type="region of interest" description="Disordered" evidence="2">
    <location>
        <begin position="53"/>
        <end position="84"/>
    </location>
</feature>
<dbReference type="Gene3D" id="1.10.437.10">
    <property type="entry name" value="Blc2-like"/>
    <property type="match status" value="1"/>
</dbReference>
<evidence type="ECO:0000313" key="4">
    <source>
        <dbReference type="EMBL" id="CAI8008394.1"/>
    </source>
</evidence>
<feature type="transmembrane region" description="Helical" evidence="3">
    <location>
        <begin position="225"/>
        <end position="246"/>
    </location>
</feature>
<gene>
    <name evidence="4" type="ORF">GBAR_LOCUS5753</name>
</gene>
<evidence type="ECO:0000256" key="3">
    <source>
        <dbReference type="SAM" id="Phobius"/>
    </source>
</evidence>
<evidence type="ECO:0000256" key="2">
    <source>
        <dbReference type="SAM" id="MobiDB-lite"/>
    </source>
</evidence>
<dbReference type="SUPFAM" id="SSF56854">
    <property type="entry name" value="Bcl-2 inhibitors of programmed cell death"/>
    <property type="match status" value="1"/>
</dbReference>
<dbReference type="InterPro" id="IPR002475">
    <property type="entry name" value="Bcl2-like"/>
</dbReference>
<keyword evidence="5" id="KW-1185">Reference proteome</keyword>
<keyword evidence="3" id="KW-0472">Membrane</keyword>
<dbReference type="EMBL" id="CASHTH010000842">
    <property type="protein sequence ID" value="CAI8008394.1"/>
    <property type="molecule type" value="Genomic_DNA"/>
</dbReference>
<accession>A0AA35W5S8</accession>
<dbReference type="Proteomes" id="UP001174909">
    <property type="component" value="Unassembled WGS sequence"/>
</dbReference>
<name>A0AA35W5S8_GEOBA</name>
<organism evidence="4 5">
    <name type="scientific">Geodia barretti</name>
    <name type="common">Barrett's horny sponge</name>
    <dbReference type="NCBI Taxonomy" id="519541"/>
    <lineage>
        <taxon>Eukaryota</taxon>
        <taxon>Metazoa</taxon>
        <taxon>Porifera</taxon>
        <taxon>Demospongiae</taxon>
        <taxon>Heteroscleromorpha</taxon>
        <taxon>Tetractinellida</taxon>
        <taxon>Astrophorina</taxon>
        <taxon>Geodiidae</taxon>
        <taxon>Geodia</taxon>
    </lineage>
</organism>
<reference evidence="4" key="1">
    <citation type="submission" date="2023-03" db="EMBL/GenBank/DDBJ databases">
        <authorList>
            <person name="Steffen K."/>
            <person name="Cardenas P."/>
        </authorList>
    </citation>
    <scope>NUCLEOTIDE SEQUENCE</scope>
</reference>
<dbReference type="InterPro" id="IPR036834">
    <property type="entry name" value="Bcl-2-like_sf"/>
</dbReference>
<dbReference type="PROSITE" id="PS50062">
    <property type="entry name" value="BCL2_FAMILY"/>
    <property type="match status" value="1"/>
</dbReference>
<dbReference type="GO" id="GO:0042981">
    <property type="term" value="P:regulation of apoptotic process"/>
    <property type="evidence" value="ECO:0007669"/>
    <property type="project" value="InterPro"/>
</dbReference>
<keyword evidence="3" id="KW-0812">Transmembrane</keyword>
<evidence type="ECO:0000313" key="5">
    <source>
        <dbReference type="Proteomes" id="UP001174909"/>
    </source>
</evidence>
<comment type="caution">
    <text evidence="4">The sequence shown here is derived from an EMBL/GenBank/DDBJ whole genome shotgun (WGS) entry which is preliminary data.</text>
</comment>
<evidence type="ECO:0000256" key="1">
    <source>
        <dbReference type="ARBA" id="ARBA00022703"/>
    </source>
</evidence>
<proteinExistence type="predicted"/>
<dbReference type="GO" id="GO:0006915">
    <property type="term" value="P:apoptotic process"/>
    <property type="evidence" value="ECO:0007669"/>
    <property type="project" value="UniProtKB-KW"/>
</dbReference>
<keyword evidence="3" id="KW-1133">Transmembrane helix</keyword>
<protein>
    <submittedName>
        <fullName evidence="4">Uncharacterized protein</fullName>
    </submittedName>
</protein>
<sequence>MMSVTVSIPLRQAGGRGTLELRLELGEDGASVSAVQQRSTAAALLGFMDEKARSDQELSEESSQHLRYRQDEASGLAGEEERESVRAAEMMGRRMRDVGDEFMAQMYRDSRTSSFIDDIVRVEANNASAVRTAFTHFCEVVNIILQCDESGAAQMITVGRVAALFSYCYHLCKVFVFKRGIMGVVRFLGQLMGYLIRCLHRSNFYELLTSQGGWGQLLKQTSPPYLILPVVIGAVLILSSMAYKYLGNDH</sequence>
<dbReference type="AlphaFoldDB" id="A0AA35W5S8"/>
<feature type="compositionally biased region" description="Basic and acidic residues" evidence="2">
    <location>
        <begin position="53"/>
        <end position="72"/>
    </location>
</feature>